<gene>
    <name evidence="1" type="ORF">DFP88_1121</name>
</gene>
<evidence type="ECO:0000313" key="2">
    <source>
        <dbReference type="Proteomes" id="UP000248311"/>
    </source>
</evidence>
<dbReference type="EMBL" id="QJTE01000012">
    <property type="protein sequence ID" value="PYE80611.1"/>
    <property type="molecule type" value="Genomic_DNA"/>
</dbReference>
<dbReference type="InterPro" id="IPR027417">
    <property type="entry name" value="P-loop_NTPase"/>
</dbReference>
<feature type="non-terminal residue" evidence="1">
    <location>
        <position position="32"/>
    </location>
</feature>
<name>A0A318SM58_9RHOB</name>
<organism evidence="1 2">
    <name type="scientific">Pseudoroseicyclus aestuarii</name>
    <dbReference type="NCBI Taxonomy" id="1795041"/>
    <lineage>
        <taxon>Bacteria</taxon>
        <taxon>Pseudomonadati</taxon>
        <taxon>Pseudomonadota</taxon>
        <taxon>Alphaproteobacteria</taxon>
        <taxon>Rhodobacterales</taxon>
        <taxon>Paracoccaceae</taxon>
        <taxon>Pseudoroseicyclus</taxon>
    </lineage>
</organism>
<dbReference type="Proteomes" id="UP000248311">
    <property type="component" value="Unassembled WGS sequence"/>
</dbReference>
<evidence type="ECO:0000313" key="1">
    <source>
        <dbReference type="EMBL" id="PYE80611.1"/>
    </source>
</evidence>
<dbReference type="AlphaFoldDB" id="A0A318SM58"/>
<comment type="caution">
    <text evidence="1">The sequence shown here is derived from an EMBL/GenBank/DDBJ whole genome shotgun (WGS) entry which is preliminary data.</text>
</comment>
<accession>A0A318SM58</accession>
<reference evidence="1 2" key="1">
    <citation type="submission" date="2018-06" db="EMBL/GenBank/DDBJ databases">
        <title>Genomic Encyclopedia of Type Strains, Phase III (KMG-III): the genomes of soil and plant-associated and newly described type strains.</title>
        <authorList>
            <person name="Whitman W."/>
        </authorList>
    </citation>
    <scope>NUCLEOTIDE SEQUENCE [LARGE SCALE GENOMIC DNA]</scope>
    <source>
        <strain evidence="1 2">CECT 9025</strain>
    </source>
</reference>
<protein>
    <submittedName>
        <fullName evidence="1">Uncharacterized protein</fullName>
    </submittedName>
</protein>
<keyword evidence="2" id="KW-1185">Reference proteome</keyword>
<dbReference type="SUPFAM" id="SSF52540">
    <property type="entry name" value="P-loop containing nucleoside triphosphate hydrolases"/>
    <property type="match status" value="1"/>
</dbReference>
<proteinExistence type="predicted"/>
<sequence>MTPQIEIKNLDKHYGAFHALKDVCVTIPRGAF</sequence>